<accession>A0A368EL65</accession>
<feature type="transmembrane region" description="Helical" evidence="9">
    <location>
        <begin position="21"/>
        <end position="41"/>
    </location>
</feature>
<evidence type="ECO:0000256" key="6">
    <source>
        <dbReference type="ARBA" id="ARBA00022989"/>
    </source>
</evidence>
<dbReference type="InterPro" id="IPR007387">
    <property type="entry name" value="TRAP_DctQ"/>
</dbReference>
<keyword evidence="5 9" id="KW-0812">Transmembrane</keyword>
<dbReference type="AlphaFoldDB" id="A0A368EL65"/>
<evidence type="ECO:0000256" key="8">
    <source>
        <dbReference type="ARBA" id="ARBA00038436"/>
    </source>
</evidence>
<dbReference type="PANTHER" id="PTHR35011">
    <property type="entry name" value="2,3-DIKETO-L-GULONATE TRAP TRANSPORTER SMALL PERMEASE PROTEIN YIAM"/>
    <property type="match status" value="1"/>
</dbReference>
<evidence type="ECO:0000259" key="10">
    <source>
        <dbReference type="Pfam" id="PF04290"/>
    </source>
</evidence>
<dbReference type="EMBL" id="QOQK01000012">
    <property type="protein sequence ID" value="RCL84541.1"/>
    <property type="molecule type" value="Genomic_DNA"/>
</dbReference>
<dbReference type="Proteomes" id="UP000252289">
    <property type="component" value="Unassembled WGS sequence"/>
</dbReference>
<dbReference type="InterPro" id="IPR055348">
    <property type="entry name" value="DctQ"/>
</dbReference>
<evidence type="ECO:0000256" key="9">
    <source>
        <dbReference type="RuleBase" id="RU369079"/>
    </source>
</evidence>
<proteinExistence type="inferred from homology"/>
<feature type="transmembrane region" description="Helical" evidence="9">
    <location>
        <begin position="93"/>
        <end position="114"/>
    </location>
</feature>
<keyword evidence="4 9" id="KW-0997">Cell inner membrane</keyword>
<feature type="transmembrane region" description="Helical" evidence="9">
    <location>
        <begin position="53"/>
        <end position="72"/>
    </location>
</feature>
<dbReference type="GO" id="GO:0022857">
    <property type="term" value="F:transmembrane transporter activity"/>
    <property type="evidence" value="ECO:0007669"/>
    <property type="project" value="UniProtKB-UniRule"/>
</dbReference>
<comment type="subcellular location">
    <subcellularLocation>
        <location evidence="1 9">Cell inner membrane</location>
        <topology evidence="1 9">Multi-pass membrane protein</topology>
    </subcellularLocation>
</comment>
<evidence type="ECO:0000256" key="1">
    <source>
        <dbReference type="ARBA" id="ARBA00004429"/>
    </source>
</evidence>
<evidence type="ECO:0000256" key="3">
    <source>
        <dbReference type="ARBA" id="ARBA00022475"/>
    </source>
</evidence>
<comment type="similarity">
    <text evidence="8 9">Belongs to the TRAP transporter small permease family.</text>
</comment>
<comment type="subunit">
    <text evidence="9">The complex comprises the extracytoplasmic solute receptor protein and the two transmembrane proteins.</text>
</comment>
<evidence type="ECO:0000256" key="5">
    <source>
        <dbReference type="ARBA" id="ARBA00022692"/>
    </source>
</evidence>
<name>A0A368EL65_9PROT</name>
<protein>
    <recommendedName>
        <fullName evidence="9">TRAP transporter small permease protein</fullName>
    </recommendedName>
</protein>
<evidence type="ECO:0000313" key="11">
    <source>
        <dbReference type="EMBL" id="RCL84541.1"/>
    </source>
</evidence>
<gene>
    <name evidence="11" type="ORF">DBW64_03400</name>
</gene>
<keyword evidence="3" id="KW-1003">Cell membrane</keyword>
<dbReference type="Pfam" id="PF04290">
    <property type="entry name" value="DctQ"/>
    <property type="match status" value="1"/>
</dbReference>
<feature type="domain" description="Tripartite ATP-independent periplasmic transporters DctQ component" evidence="10">
    <location>
        <begin position="29"/>
        <end position="162"/>
    </location>
</feature>
<comment type="function">
    <text evidence="9">Part of the tripartite ATP-independent periplasmic (TRAP) transport system.</text>
</comment>
<organism evidence="11 12">
    <name type="scientific">PS1 clade bacterium</name>
    <dbReference type="NCBI Taxonomy" id="2175152"/>
    <lineage>
        <taxon>Bacteria</taxon>
        <taxon>Pseudomonadati</taxon>
        <taxon>Pseudomonadota</taxon>
        <taxon>Alphaproteobacteria</taxon>
        <taxon>PS1 clade</taxon>
    </lineage>
</organism>
<dbReference type="GO" id="GO:0005886">
    <property type="term" value="C:plasma membrane"/>
    <property type="evidence" value="ECO:0007669"/>
    <property type="project" value="UniProtKB-SubCell"/>
</dbReference>
<dbReference type="PANTHER" id="PTHR35011:SF4">
    <property type="entry name" value="SLL1102 PROTEIN"/>
    <property type="match status" value="1"/>
</dbReference>
<feature type="transmembrane region" description="Helical" evidence="9">
    <location>
        <begin position="134"/>
        <end position="152"/>
    </location>
</feature>
<evidence type="ECO:0000313" key="12">
    <source>
        <dbReference type="Proteomes" id="UP000252289"/>
    </source>
</evidence>
<sequence length="178" mass="19918">MGFLRHLSAFIDGLNKQILSLASWLCLFMVLVQFFVVVMRYVFGTGSIQFQEIILYMHGILFMVAAGGTLLTNDHVRVDIIYNNLSPRKQATIEFIGCVLFLLPFCGLVLYTSWNYVGQSWQIMEGSREPGGLQGVYLLKSFIPLFAILLGLQGISQSIKAWTILNNVSDDGSAPAWK</sequence>
<evidence type="ECO:0000256" key="2">
    <source>
        <dbReference type="ARBA" id="ARBA00022448"/>
    </source>
</evidence>
<keyword evidence="7 9" id="KW-0472">Membrane</keyword>
<keyword evidence="2 9" id="KW-0813">Transport</keyword>
<evidence type="ECO:0000256" key="7">
    <source>
        <dbReference type="ARBA" id="ARBA00023136"/>
    </source>
</evidence>
<comment type="caution">
    <text evidence="11">The sequence shown here is derived from an EMBL/GenBank/DDBJ whole genome shotgun (WGS) entry which is preliminary data.</text>
</comment>
<evidence type="ECO:0000256" key="4">
    <source>
        <dbReference type="ARBA" id="ARBA00022519"/>
    </source>
</evidence>
<reference evidence="11 12" key="1">
    <citation type="journal article" date="2018" name="Microbiome">
        <title>Fine metagenomic profile of the Mediterranean stratified and mixed water columns revealed by assembly and recruitment.</title>
        <authorList>
            <person name="Haro-Moreno J.M."/>
            <person name="Lopez-Perez M."/>
            <person name="De La Torre J.R."/>
            <person name="Picazo A."/>
            <person name="Camacho A."/>
            <person name="Rodriguez-Valera F."/>
        </authorList>
    </citation>
    <scope>NUCLEOTIDE SEQUENCE [LARGE SCALE GENOMIC DNA]</scope>
    <source>
        <strain evidence="11">MED-G50</strain>
    </source>
</reference>
<keyword evidence="6 9" id="KW-1133">Transmembrane helix</keyword>